<gene>
    <name evidence="2" type="ORF">g.103269</name>
</gene>
<reference evidence="2" key="1">
    <citation type="submission" date="2018-04" db="EMBL/GenBank/DDBJ databases">
        <title>Transcriptome assembly of Sipha flava.</title>
        <authorList>
            <person name="Scully E.D."/>
            <person name="Geib S.M."/>
            <person name="Palmer N.A."/>
            <person name="Koch K."/>
            <person name="Bradshaw J."/>
            <person name="Heng-Moss T."/>
            <person name="Sarath G."/>
        </authorList>
    </citation>
    <scope>NUCLEOTIDE SEQUENCE</scope>
</reference>
<sequence length="160" mass="17460">MPQSTIKNKNTNLVSTKSNDITKLQPARLNYVSTAVNTNQLVGNQDVTMENSSSGNWSTAQSKKNPSKRNLSSSSSEPNSPKIQNNKKLFFTSNRYEVLSQDEPVSATTSNTIQPDSPVQYTEETLNVGIKPTLPPPIFVRGVINFTDLCASLIELIGVA</sequence>
<organism evidence="2">
    <name type="scientific">Sipha flava</name>
    <name type="common">yellow sugarcane aphid</name>
    <dbReference type="NCBI Taxonomy" id="143950"/>
    <lineage>
        <taxon>Eukaryota</taxon>
        <taxon>Metazoa</taxon>
        <taxon>Ecdysozoa</taxon>
        <taxon>Arthropoda</taxon>
        <taxon>Hexapoda</taxon>
        <taxon>Insecta</taxon>
        <taxon>Pterygota</taxon>
        <taxon>Neoptera</taxon>
        <taxon>Paraneoptera</taxon>
        <taxon>Hemiptera</taxon>
        <taxon>Sternorrhyncha</taxon>
        <taxon>Aphidomorpha</taxon>
        <taxon>Aphidoidea</taxon>
        <taxon>Aphididae</taxon>
        <taxon>Sipha</taxon>
    </lineage>
</organism>
<dbReference type="AlphaFoldDB" id="A0A2S2Q7P6"/>
<proteinExistence type="predicted"/>
<feature type="compositionally biased region" description="Low complexity" evidence="1">
    <location>
        <begin position="62"/>
        <end position="82"/>
    </location>
</feature>
<dbReference type="EMBL" id="GGMS01004029">
    <property type="protein sequence ID" value="MBY73232.1"/>
    <property type="molecule type" value="Transcribed_RNA"/>
</dbReference>
<name>A0A2S2Q7P6_9HEMI</name>
<feature type="region of interest" description="Disordered" evidence="1">
    <location>
        <begin position="47"/>
        <end position="86"/>
    </location>
</feature>
<evidence type="ECO:0000256" key="1">
    <source>
        <dbReference type="SAM" id="MobiDB-lite"/>
    </source>
</evidence>
<protein>
    <submittedName>
        <fullName evidence="2">Uncharacterized protein</fullName>
    </submittedName>
</protein>
<feature type="compositionally biased region" description="Polar residues" evidence="1">
    <location>
        <begin position="47"/>
        <end position="61"/>
    </location>
</feature>
<evidence type="ECO:0000313" key="2">
    <source>
        <dbReference type="EMBL" id="MBY73232.1"/>
    </source>
</evidence>
<accession>A0A2S2Q7P6</accession>